<protein>
    <submittedName>
        <fullName evidence="2">Uncharacterized protein</fullName>
    </submittedName>
</protein>
<proteinExistence type="predicted"/>
<gene>
    <name evidence="2" type="ORF">BpHYR1_029414</name>
</gene>
<reference evidence="2 3" key="1">
    <citation type="journal article" date="2018" name="Sci. Rep.">
        <title>Genomic signatures of local adaptation to the degree of environmental predictability in rotifers.</title>
        <authorList>
            <person name="Franch-Gras L."/>
            <person name="Hahn C."/>
            <person name="Garcia-Roger E.M."/>
            <person name="Carmona M.J."/>
            <person name="Serra M."/>
            <person name="Gomez A."/>
        </authorList>
    </citation>
    <scope>NUCLEOTIDE SEQUENCE [LARGE SCALE GENOMIC DNA]</scope>
    <source>
        <strain evidence="2">HYR1</strain>
    </source>
</reference>
<organism evidence="2 3">
    <name type="scientific">Brachionus plicatilis</name>
    <name type="common">Marine rotifer</name>
    <name type="synonym">Brachionus muelleri</name>
    <dbReference type="NCBI Taxonomy" id="10195"/>
    <lineage>
        <taxon>Eukaryota</taxon>
        <taxon>Metazoa</taxon>
        <taxon>Spiralia</taxon>
        <taxon>Gnathifera</taxon>
        <taxon>Rotifera</taxon>
        <taxon>Eurotatoria</taxon>
        <taxon>Monogononta</taxon>
        <taxon>Pseudotrocha</taxon>
        <taxon>Ploima</taxon>
        <taxon>Brachionidae</taxon>
        <taxon>Brachionus</taxon>
    </lineage>
</organism>
<sequence length="237" mass="28384">NSNKKYQLFQSSRLIDVQPDTNHFTKNDDLFNISFNMQDFNEILTENNDLKNFLEKIKSKFEMLLSECKEIETKLYISGKENEELKSKLENVQEKEKDSTNRFVKFCEKEHYQIEARLEQSLNENKNLIDTITNLDRRSNLIKKENVELKDEIVKLDEENKLLNDKIKEKKCCHFPNCDDNENKDLKKRKHFVLSLCQLLQNSTKIEQFDNYLEIIRKEMIIMNLNKNVFEENMSPN</sequence>
<name>A0A3M7Q6N5_BRAPC</name>
<keyword evidence="3" id="KW-1185">Reference proteome</keyword>
<evidence type="ECO:0000313" key="3">
    <source>
        <dbReference type="Proteomes" id="UP000276133"/>
    </source>
</evidence>
<dbReference type="EMBL" id="REGN01007229">
    <property type="protein sequence ID" value="RNA06909.1"/>
    <property type="molecule type" value="Genomic_DNA"/>
</dbReference>
<comment type="caution">
    <text evidence="2">The sequence shown here is derived from an EMBL/GenBank/DDBJ whole genome shotgun (WGS) entry which is preliminary data.</text>
</comment>
<feature type="coiled-coil region" evidence="1">
    <location>
        <begin position="54"/>
        <end position="166"/>
    </location>
</feature>
<accession>A0A3M7Q6N5</accession>
<dbReference type="Proteomes" id="UP000276133">
    <property type="component" value="Unassembled WGS sequence"/>
</dbReference>
<evidence type="ECO:0000256" key="1">
    <source>
        <dbReference type="SAM" id="Coils"/>
    </source>
</evidence>
<feature type="non-terminal residue" evidence="2">
    <location>
        <position position="1"/>
    </location>
</feature>
<keyword evidence="1" id="KW-0175">Coiled coil</keyword>
<dbReference type="AlphaFoldDB" id="A0A3M7Q6N5"/>
<evidence type="ECO:0000313" key="2">
    <source>
        <dbReference type="EMBL" id="RNA06909.1"/>
    </source>
</evidence>